<dbReference type="EMBL" id="CAEKDK010000002">
    <property type="protein sequence ID" value="CAB4269762.1"/>
    <property type="molecule type" value="Genomic_DNA"/>
</dbReference>
<dbReference type="Proteomes" id="UP000507222">
    <property type="component" value="Unassembled WGS sequence"/>
</dbReference>
<dbReference type="SUPFAM" id="SSF53300">
    <property type="entry name" value="vWA-like"/>
    <property type="match status" value="1"/>
</dbReference>
<dbReference type="AlphaFoldDB" id="A0A6J5U1A1"/>
<reference evidence="2 3" key="1">
    <citation type="submission" date="2020-05" db="EMBL/GenBank/DDBJ databases">
        <authorList>
            <person name="Campoy J."/>
            <person name="Schneeberger K."/>
            <person name="Spophaly S."/>
        </authorList>
    </citation>
    <scope>NUCLEOTIDE SEQUENCE [LARGE SCALE GENOMIC DNA]</scope>
    <source>
        <strain evidence="2">PruArmRojPasFocal</strain>
    </source>
</reference>
<evidence type="ECO:0000313" key="2">
    <source>
        <dbReference type="EMBL" id="CAB4269762.1"/>
    </source>
</evidence>
<accession>A0A6J5U1A1</accession>
<organism evidence="2 3">
    <name type="scientific">Prunus armeniaca</name>
    <name type="common">Apricot</name>
    <name type="synonym">Armeniaca vulgaris</name>
    <dbReference type="NCBI Taxonomy" id="36596"/>
    <lineage>
        <taxon>Eukaryota</taxon>
        <taxon>Viridiplantae</taxon>
        <taxon>Streptophyta</taxon>
        <taxon>Embryophyta</taxon>
        <taxon>Tracheophyta</taxon>
        <taxon>Spermatophyta</taxon>
        <taxon>Magnoliopsida</taxon>
        <taxon>eudicotyledons</taxon>
        <taxon>Gunneridae</taxon>
        <taxon>Pentapetalae</taxon>
        <taxon>rosids</taxon>
        <taxon>fabids</taxon>
        <taxon>Rosales</taxon>
        <taxon>Rosaceae</taxon>
        <taxon>Amygdaloideae</taxon>
        <taxon>Amygdaleae</taxon>
        <taxon>Prunus</taxon>
    </lineage>
</organism>
<keyword evidence="1" id="KW-0472">Membrane</keyword>
<sequence length="131" mass="14912">MARNKDAMVLLIDVSPSMHKALPEIEKFALCSRGRSKYDEVAVVLFGTEVQQPSNFMIVYFFWSAPFCITYFHSYSFGFKMLKKSRVAIFLRDKPSGSNEGHADISDEPNSSDILLLLRLRKLGMLLLSQI</sequence>
<keyword evidence="1" id="KW-1133">Transmembrane helix</keyword>
<dbReference type="InterPro" id="IPR036465">
    <property type="entry name" value="vWFA_dom_sf"/>
</dbReference>
<dbReference type="Gene3D" id="3.40.50.410">
    <property type="entry name" value="von Willebrand factor, type A domain"/>
    <property type="match status" value="1"/>
</dbReference>
<evidence type="ECO:0008006" key="4">
    <source>
        <dbReference type="Google" id="ProtNLM"/>
    </source>
</evidence>
<gene>
    <name evidence="2" type="ORF">CURHAP_LOCUS15552</name>
</gene>
<protein>
    <recommendedName>
        <fullName evidence="4">Ku70/Ku80 N-terminal alpha/beta domain-containing protein</fullName>
    </recommendedName>
</protein>
<evidence type="ECO:0000256" key="1">
    <source>
        <dbReference type="SAM" id="Phobius"/>
    </source>
</evidence>
<evidence type="ECO:0000313" key="3">
    <source>
        <dbReference type="Proteomes" id="UP000507222"/>
    </source>
</evidence>
<name>A0A6J5U1A1_PRUAR</name>
<proteinExistence type="predicted"/>
<keyword evidence="1" id="KW-0812">Transmembrane</keyword>
<feature type="transmembrane region" description="Helical" evidence="1">
    <location>
        <begin position="57"/>
        <end position="77"/>
    </location>
</feature>